<feature type="compositionally biased region" description="Acidic residues" evidence="2">
    <location>
        <begin position="171"/>
        <end position="188"/>
    </location>
</feature>
<feature type="compositionally biased region" description="Low complexity" evidence="2">
    <location>
        <begin position="20"/>
        <end position="35"/>
    </location>
</feature>
<evidence type="ECO:0000313" key="4">
    <source>
        <dbReference type="Proteomes" id="UP001143548"/>
    </source>
</evidence>
<dbReference type="InterPro" id="IPR025066">
    <property type="entry name" value="CCDC174-like"/>
</dbReference>
<evidence type="ECO:0000313" key="3">
    <source>
        <dbReference type="EMBL" id="GKZ18799.1"/>
    </source>
</evidence>
<dbReference type="GO" id="GO:0005634">
    <property type="term" value="C:nucleus"/>
    <property type="evidence" value="ECO:0007669"/>
    <property type="project" value="TreeGrafter"/>
</dbReference>
<proteinExistence type="predicted"/>
<feature type="region of interest" description="Disordered" evidence="2">
    <location>
        <begin position="1"/>
        <end position="234"/>
    </location>
</feature>
<dbReference type="PANTHER" id="PTHR15885">
    <property type="entry name" value="COILED-COIL DOMAIN-CONTAINING PROTEIN 174"/>
    <property type="match status" value="1"/>
</dbReference>
<evidence type="ECO:0000256" key="2">
    <source>
        <dbReference type="SAM" id="MobiDB-lite"/>
    </source>
</evidence>
<reference evidence="3" key="1">
    <citation type="submission" date="2022-07" db="EMBL/GenBank/DDBJ databases">
        <title>Taxonomy of Aspergillus series Nigri: significant species reduction supported by multi-species coalescent approaches.</title>
        <authorList>
            <person name="Bian C."/>
            <person name="Kusuya Y."/>
            <person name="Sklenar F."/>
            <person name="D'hooge E."/>
            <person name="Yaguchi T."/>
            <person name="Takahashi H."/>
            <person name="Hubka V."/>
        </authorList>
    </citation>
    <scope>NUCLEOTIDE SEQUENCE</scope>
    <source>
        <strain evidence="3">CBS 733.88</strain>
    </source>
</reference>
<dbReference type="Pfam" id="PF13300">
    <property type="entry name" value="DUF4078"/>
    <property type="match status" value="1"/>
</dbReference>
<feature type="compositionally biased region" description="Basic and acidic residues" evidence="2">
    <location>
        <begin position="110"/>
        <end position="122"/>
    </location>
</feature>
<feature type="compositionally biased region" description="Basic and acidic residues" evidence="2">
    <location>
        <begin position="153"/>
        <end position="170"/>
    </location>
</feature>
<feature type="compositionally biased region" description="Basic and acidic residues" evidence="2">
    <location>
        <begin position="198"/>
        <end position="210"/>
    </location>
</feature>
<gene>
    <name evidence="3" type="ORF">AbraCBS73388_002293</name>
</gene>
<name>A0A9W6DIS2_9EURO</name>
<feature type="compositionally biased region" description="Basic and acidic residues" evidence="2">
    <location>
        <begin position="217"/>
        <end position="234"/>
    </location>
</feature>
<sequence length="368" mass="41259">MSNPSLYGQPRNKKSAQSEAPSASTLAFTSTLSSLIAKDSTDSSSTRGTGRPRPSKAPKSDLFSRPNKGAQKRAAADLRDDDNAALQQTHQRTQDIGAVDAATLHRSKRRMEEKVRMYEDMSRGLYLAGGESDDDEEGDVGPGNAYLARLRRKEREGLVDFDQKWRKEDHEDNEMEEEDNDDGEDNDDNASIVSYEDELGRSRRGTRAEAARAAALKAEEGEGRGGNTERWRPARPDNLIYGAMVQAEAFNPDAAVASRMSDLAARRDRSATPPEEMHYDADAEVRNRGTGFYAFSKDENVRRQQMEELLNARDETQRERDARRERRAERERLRDERRKKVDELRAKRRAEMFLAGLGDTGLLAGGSG</sequence>
<feature type="compositionally biased region" description="Low complexity" evidence="2">
    <location>
        <begin position="42"/>
        <end position="52"/>
    </location>
</feature>
<organism evidence="3 4">
    <name type="scientific">Aspergillus brasiliensis</name>
    <dbReference type="NCBI Taxonomy" id="319629"/>
    <lineage>
        <taxon>Eukaryota</taxon>
        <taxon>Fungi</taxon>
        <taxon>Dikarya</taxon>
        <taxon>Ascomycota</taxon>
        <taxon>Pezizomycotina</taxon>
        <taxon>Eurotiomycetes</taxon>
        <taxon>Eurotiomycetidae</taxon>
        <taxon>Eurotiales</taxon>
        <taxon>Aspergillaceae</taxon>
        <taxon>Aspergillus</taxon>
        <taxon>Aspergillus subgen. Circumdati</taxon>
    </lineage>
</organism>
<accession>A0A9W6DIS2</accession>
<dbReference type="EMBL" id="BROQ01000014">
    <property type="protein sequence ID" value="GKZ18799.1"/>
    <property type="molecule type" value="Genomic_DNA"/>
</dbReference>
<dbReference type="AlphaFoldDB" id="A0A9W6DIS2"/>
<comment type="caution">
    <text evidence="3">The sequence shown here is derived from an EMBL/GenBank/DDBJ whole genome shotgun (WGS) entry which is preliminary data.</text>
</comment>
<protein>
    <submittedName>
        <fullName evidence="3">Uncharacterized protein</fullName>
    </submittedName>
</protein>
<evidence type="ECO:0000256" key="1">
    <source>
        <dbReference type="ARBA" id="ARBA00023054"/>
    </source>
</evidence>
<keyword evidence="1" id="KW-0175">Coiled coil</keyword>
<dbReference type="Proteomes" id="UP001143548">
    <property type="component" value="Unassembled WGS sequence"/>
</dbReference>
<feature type="region of interest" description="Disordered" evidence="2">
    <location>
        <begin position="307"/>
        <end position="341"/>
    </location>
</feature>
<dbReference type="PANTHER" id="PTHR15885:SF1">
    <property type="entry name" value="COILED-COIL DOMAIN-CONTAINING PROTEIN 174"/>
    <property type="match status" value="1"/>
</dbReference>